<keyword evidence="1" id="KW-0378">Hydrolase</keyword>
<evidence type="ECO:0000313" key="4">
    <source>
        <dbReference type="Proteomes" id="UP000286268"/>
    </source>
</evidence>
<dbReference type="SUPFAM" id="SSF51055">
    <property type="entry name" value="Carbohydrate binding domain"/>
    <property type="match status" value="1"/>
</dbReference>
<proteinExistence type="predicted"/>
<dbReference type="Gene3D" id="2.60.40.10">
    <property type="entry name" value="Immunoglobulins"/>
    <property type="match status" value="1"/>
</dbReference>
<dbReference type="OrthoDB" id="9813478at2"/>
<dbReference type="GO" id="GO:0005975">
    <property type="term" value="P:carbohydrate metabolic process"/>
    <property type="evidence" value="ECO:0007669"/>
    <property type="project" value="InterPro"/>
</dbReference>
<sequence>MSNVSNPYINANLAAGSTHTYRVRAVNSSGVSTWSTSVSAKTQTSTGITAWAPNTYYAVGTLVTYNGITYICRQSHTSQIGWEPPVVPALWLAQ</sequence>
<evidence type="ECO:0000259" key="2">
    <source>
        <dbReference type="PROSITE" id="PS50853"/>
    </source>
</evidence>
<dbReference type="InterPro" id="IPR013783">
    <property type="entry name" value="Ig-like_fold"/>
</dbReference>
<dbReference type="Gene3D" id="2.10.10.20">
    <property type="entry name" value="Carbohydrate-binding module superfamily 5/12"/>
    <property type="match status" value="1"/>
</dbReference>
<feature type="domain" description="Fibronectin type-III" evidence="2">
    <location>
        <begin position="1"/>
        <end position="45"/>
    </location>
</feature>
<dbReference type="InterPro" id="IPR036573">
    <property type="entry name" value="CBM_sf_5/12"/>
</dbReference>
<reference evidence="3 4" key="1">
    <citation type="submission" date="2018-01" db="EMBL/GenBank/DDBJ databases">
        <title>Genome Sequencing and Assembly of Anaerobacter polyendosporus strain CT4.</title>
        <authorList>
            <person name="Tachaapaikoon C."/>
            <person name="Sutheeworapong S."/>
            <person name="Jenjaroenpun P."/>
            <person name="Wongsurawat T."/>
            <person name="Nookeaw I."/>
            <person name="Cheawchanlertfa P."/>
            <person name="Kosugi A."/>
            <person name="Cheevadhanarak S."/>
            <person name="Ratanakhanokchai K."/>
        </authorList>
    </citation>
    <scope>NUCLEOTIDE SEQUENCE [LARGE SCALE GENOMIC DNA]</scope>
    <source>
        <strain evidence="3 4">CT4</strain>
    </source>
</reference>
<dbReference type="SUPFAM" id="SSF49265">
    <property type="entry name" value="Fibronectin type III"/>
    <property type="match status" value="1"/>
</dbReference>
<evidence type="ECO:0000256" key="1">
    <source>
        <dbReference type="ARBA" id="ARBA00022801"/>
    </source>
</evidence>
<accession>A0A3R5VCR9</accession>
<dbReference type="Proteomes" id="UP000286268">
    <property type="component" value="Chromosome"/>
</dbReference>
<organism evidence="3 4">
    <name type="scientific">Clostridium manihotivorum</name>
    <dbReference type="NCBI Taxonomy" id="2320868"/>
    <lineage>
        <taxon>Bacteria</taxon>
        <taxon>Bacillati</taxon>
        <taxon>Bacillota</taxon>
        <taxon>Clostridia</taxon>
        <taxon>Eubacteriales</taxon>
        <taxon>Clostridiaceae</taxon>
        <taxon>Clostridium</taxon>
    </lineage>
</organism>
<dbReference type="KEGG" id="cmah:C1I91_19550"/>
<gene>
    <name evidence="3" type="ORF">C1I91_19550</name>
</gene>
<keyword evidence="4" id="KW-1185">Reference proteome</keyword>
<dbReference type="CDD" id="cd00063">
    <property type="entry name" value="FN3"/>
    <property type="match status" value="1"/>
</dbReference>
<dbReference type="InterPro" id="IPR003610">
    <property type="entry name" value="CBM5/12"/>
</dbReference>
<protein>
    <recommendedName>
        <fullName evidence="2">Fibronectin type-III domain-containing protein</fullName>
    </recommendedName>
</protein>
<dbReference type="PROSITE" id="PS50853">
    <property type="entry name" value="FN3"/>
    <property type="match status" value="1"/>
</dbReference>
<dbReference type="CDD" id="cd12214">
    <property type="entry name" value="ChiA1_BD"/>
    <property type="match status" value="1"/>
</dbReference>
<dbReference type="InterPro" id="IPR036116">
    <property type="entry name" value="FN3_sf"/>
</dbReference>
<dbReference type="Pfam" id="PF02839">
    <property type="entry name" value="CBM_5_12"/>
    <property type="match status" value="1"/>
</dbReference>
<dbReference type="SMART" id="SM00495">
    <property type="entry name" value="ChtBD3"/>
    <property type="match status" value="1"/>
</dbReference>
<dbReference type="AlphaFoldDB" id="A0A3R5VCR9"/>
<dbReference type="EMBL" id="CP025746">
    <property type="protein sequence ID" value="QAA35352.1"/>
    <property type="molecule type" value="Genomic_DNA"/>
</dbReference>
<dbReference type="InterPro" id="IPR003961">
    <property type="entry name" value="FN3_dom"/>
</dbReference>
<dbReference type="GO" id="GO:0004553">
    <property type="term" value="F:hydrolase activity, hydrolyzing O-glycosyl compounds"/>
    <property type="evidence" value="ECO:0007669"/>
    <property type="project" value="InterPro"/>
</dbReference>
<name>A0A3R5VCR9_9CLOT</name>
<evidence type="ECO:0000313" key="3">
    <source>
        <dbReference type="EMBL" id="QAA35352.1"/>
    </source>
</evidence>
<dbReference type="GO" id="GO:0005576">
    <property type="term" value="C:extracellular region"/>
    <property type="evidence" value="ECO:0007669"/>
    <property type="project" value="InterPro"/>
</dbReference>
<dbReference type="GO" id="GO:0030246">
    <property type="term" value="F:carbohydrate binding"/>
    <property type="evidence" value="ECO:0007669"/>
    <property type="project" value="InterPro"/>
</dbReference>